<name>X1ADZ9_9ZZZZ</name>
<evidence type="ECO:0000259" key="2">
    <source>
        <dbReference type="Pfam" id="PF02754"/>
    </source>
</evidence>
<accession>X1ADZ9</accession>
<dbReference type="PANTHER" id="PTHR42947">
    <property type="entry name" value="COB--COM HETERODISULFIDE REDUCTASE SUBUNIT B 1"/>
    <property type="match status" value="1"/>
</dbReference>
<dbReference type="InterPro" id="IPR004017">
    <property type="entry name" value="Cys_rich_dom"/>
</dbReference>
<gene>
    <name evidence="3" type="ORF">S01H4_01759</name>
</gene>
<evidence type="ECO:0000313" key="3">
    <source>
        <dbReference type="EMBL" id="GAG70888.1"/>
    </source>
</evidence>
<reference evidence="3" key="1">
    <citation type="journal article" date="2014" name="Front. Microbiol.">
        <title>High frequency of phylogenetically diverse reductive dehalogenase-homologous genes in deep subseafloor sedimentary metagenomes.</title>
        <authorList>
            <person name="Kawai M."/>
            <person name="Futagami T."/>
            <person name="Toyoda A."/>
            <person name="Takaki Y."/>
            <person name="Nishi S."/>
            <person name="Hori S."/>
            <person name="Arai W."/>
            <person name="Tsubouchi T."/>
            <person name="Morono Y."/>
            <person name="Uchiyama I."/>
            <person name="Ito T."/>
            <person name="Fujiyama A."/>
            <person name="Inagaki F."/>
            <person name="Takami H."/>
        </authorList>
    </citation>
    <scope>NUCLEOTIDE SEQUENCE</scope>
    <source>
        <strain evidence="3">Expedition CK06-06</strain>
    </source>
</reference>
<feature type="domain" description="Cysteine-rich" evidence="2">
    <location>
        <begin position="165"/>
        <end position="255"/>
    </location>
</feature>
<dbReference type="Gene3D" id="3.40.50.11810">
    <property type="match status" value="1"/>
</dbReference>
<comment type="caution">
    <text evidence="3">The sequence shown here is derived from an EMBL/GenBank/DDBJ whole genome shotgun (WGS) entry which is preliminary data.</text>
</comment>
<dbReference type="InterPro" id="IPR051278">
    <property type="entry name" value="HdrB/HdrD_reductase"/>
</dbReference>
<dbReference type="Gene3D" id="1.20.1050.140">
    <property type="match status" value="1"/>
</dbReference>
<dbReference type="Pfam" id="PF02754">
    <property type="entry name" value="CCG"/>
    <property type="match status" value="2"/>
</dbReference>
<dbReference type="EMBL" id="BART01000342">
    <property type="protein sequence ID" value="GAG70888.1"/>
    <property type="molecule type" value="Genomic_DNA"/>
</dbReference>
<sequence length="308" mass="34553">MKVAKTSKVENKTKNKNKDYLLFKGCLIPTSLPYMEVAARKSLEILGVETTETDDFSCCPDPVGIKAVNELTWLSIGARNLSIAQELGKDILTLCNGCYETLKETSHYLTEDKNLLEKVNEILSSIKRKYSGNSVVKHIAEVLYLDIGPDQISHIIKKPLYGLKVAAFYGCHLVRPSEIMNFDDPENPKSLDELITALGADSVPRMRKMLCCGAPLLGVNMELSLKIAKENLDNIKESKADCIVTLCPFCQTQFDRNQQVVERKFNQKYNLPTFYYPELLCLALGVDIKQLGFNLHIVKVDSALNKII</sequence>
<keyword evidence="1" id="KW-0560">Oxidoreductase</keyword>
<evidence type="ECO:0000256" key="1">
    <source>
        <dbReference type="ARBA" id="ARBA00023002"/>
    </source>
</evidence>
<dbReference type="AlphaFoldDB" id="X1ADZ9"/>
<dbReference type="PANTHER" id="PTHR42947:SF1">
    <property type="entry name" value="COB--COM HETERODISULFIDE REDUCTASE SUBUNIT B 1"/>
    <property type="match status" value="1"/>
</dbReference>
<dbReference type="GO" id="GO:0016491">
    <property type="term" value="F:oxidoreductase activity"/>
    <property type="evidence" value="ECO:0007669"/>
    <property type="project" value="UniProtKB-KW"/>
</dbReference>
<organism evidence="3">
    <name type="scientific">marine sediment metagenome</name>
    <dbReference type="NCBI Taxonomy" id="412755"/>
    <lineage>
        <taxon>unclassified sequences</taxon>
        <taxon>metagenomes</taxon>
        <taxon>ecological metagenomes</taxon>
    </lineage>
</organism>
<protein>
    <recommendedName>
        <fullName evidence="2">Cysteine-rich domain-containing protein</fullName>
    </recommendedName>
</protein>
<proteinExistence type="predicted"/>
<feature type="domain" description="Cysteine-rich" evidence="2">
    <location>
        <begin position="21"/>
        <end position="103"/>
    </location>
</feature>